<keyword evidence="5 8" id="KW-1133">Transmembrane helix</keyword>
<comment type="caution">
    <text evidence="9">The sequence shown here is derived from an EMBL/GenBank/DDBJ whole genome shotgun (WGS) entry which is preliminary data.</text>
</comment>
<dbReference type="GO" id="GO:0044038">
    <property type="term" value="P:cell wall macromolecule biosynthetic process"/>
    <property type="evidence" value="ECO:0007669"/>
    <property type="project" value="TreeGrafter"/>
</dbReference>
<dbReference type="GO" id="GO:0005886">
    <property type="term" value="C:plasma membrane"/>
    <property type="evidence" value="ECO:0007669"/>
    <property type="project" value="UniProtKB-SubCell"/>
</dbReference>
<dbReference type="GO" id="GO:0046872">
    <property type="term" value="F:metal ion binding"/>
    <property type="evidence" value="ECO:0007669"/>
    <property type="project" value="UniProtKB-KW"/>
</dbReference>
<dbReference type="RefSeq" id="WP_114695627.1">
    <property type="nucleotide sequence ID" value="NZ_QQOH01000002.1"/>
</dbReference>
<dbReference type="CDD" id="cd06854">
    <property type="entry name" value="GT_WbpL_WbcO_like"/>
    <property type="match status" value="1"/>
</dbReference>
<dbReference type="AlphaFoldDB" id="A0A369WP45"/>
<dbReference type="EMBL" id="QQOH01000002">
    <property type="protein sequence ID" value="RDE22993.1"/>
    <property type="molecule type" value="Genomic_DNA"/>
</dbReference>
<feature type="transmembrane region" description="Helical" evidence="8">
    <location>
        <begin position="309"/>
        <end position="329"/>
    </location>
</feature>
<reference evidence="9 10" key="1">
    <citation type="submission" date="2018-07" db="EMBL/GenBank/DDBJ databases">
        <title>Motiliproteus coralliicola sp. nov., a bacterium isolated from Coral.</title>
        <authorList>
            <person name="Wang G."/>
        </authorList>
    </citation>
    <scope>NUCLEOTIDE SEQUENCE [LARGE SCALE GENOMIC DNA]</scope>
    <source>
        <strain evidence="9 10">C34</strain>
    </source>
</reference>
<name>A0A369WP45_9GAMM</name>
<evidence type="ECO:0000313" key="9">
    <source>
        <dbReference type="EMBL" id="RDE22993.1"/>
    </source>
</evidence>
<dbReference type="GO" id="GO:0009103">
    <property type="term" value="P:lipopolysaccharide biosynthetic process"/>
    <property type="evidence" value="ECO:0007669"/>
    <property type="project" value="TreeGrafter"/>
</dbReference>
<feature type="transmembrane region" description="Helical" evidence="8">
    <location>
        <begin position="160"/>
        <end position="179"/>
    </location>
</feature>
<dbReference type="PANTHER" id="PTHR22926:SF3">
    <property type="entry name" value="UNDECAPRENYL-PHOSPHATE ALPHA-N-ACETYLGLUCOSAMINYL 1-PHOSPHATE TRANSFERASE"/>
    <property type="match status" value="1"/>
</dbReference>
<keyword evidence="2" id="KW-1003">Cell membrane</keyword>
<feature type="binding site" evidence="7">
    <location>
        <position position="212"/>
    </location>
    <ligand>
        <name>Mg(2+)</name>
        <dbReference type="ChEBI" id="CHEBI:18420"/>
    </ligand>
</feature>
<proteinExistence type="predicted"/>
<feature type="transmembrane region" description="Helical" evidence="8">
    <location>
        <begin position="215"/>
        <end position="231"/>
    </location>
</feature>
<feature type="binding site" evidence="7">
    <location>
        <position position="152"/>
    </location>
    <ligand>
        <name>Mg(2+)</name>
        <dbReference type="ChEBI" id="CHEBI:18420"/>
    </ligand>
</feature>
<keyword evidence="10" id="KW-1185">Reference proteome</keyword>
<dbReference type="InterPro" id="IPR000715">
    <property type="entry name" value="Glycosyl_transferase_4"/>
</dbReference>
<dbReference type="Proteomes" id="UP000253769">
    <property type="component" value="Unassembled WGS sequence"/>
</dbReference>
<dbReference type="GO" id="GO:0016780">
    <property type="term" value="F:phosphotransferase activity, for other substituted phosphate groups"/>
    <property type="evidence" value="ECO:0007669"/>
    <property type="project" value="InterPro"/>
</dbReference>
<accession>A0A369WP45</accession>
<evidence type="ECO:0000256" key="2">
    <source>
        <dbReference type="ARBA" id="ARBA00022475"/>
    </source>
</evidence>
<protein>
    <submittedName>
        <fullName evidence="9">Glycosyl transferase</fullName>
    </submittedName>
</protein>
<keyword evidence="4 8" id="KW-0812">Transmembrane</keyword>
<sequence>MSFYLLAILLFVLALMIVWPLKRYAANLLLIDIPNERSSHVHPTPRGGGIAIWFSFSLALIYQYDALSGGLQTLAWLLLIGGGLIALVGLLDDCFNVPVWPRFSAHLIVALMSVAMLEKLPTLPVLGGEVSLGWVGYGVYALLIVWTINLYNFMDGIDGIASAQAVCVALGAALVLLLSGRSDEAGLLTLLAVCCFAFLVWNWPPAKIFMGDVGSAYLGFVIAIFAIVSALNDGVNIWTWMILMGVFWVDATCTLLWRMASRQSWHEAHRSHVYQVMARQWRSHKKVTLSVIGINVFWLYPWAVMTVIWPQWAFLCVLVSSLPLVYLVFRYGLGKTQE</sequence>
<evidence type="ECO:0000256" key="1">
    <source>
        <dbReference type="ARBA" id="ARBA00004651"/>
    </source>
</evidence>
<evidence type="ECO:0000256" key="5">
    <source>
        <dbReference type="ARBA" id="ARBA00022989"/>
    </source>
</evidence>
<evidence type="ECO:0000256" key="4">
    <source>
        <dbReference type="ARBA" id="ARBA00022692"/>
    </source>
</evidence>
<evidence type="ECO:0000256" key="3">
    <source>
        <dbReference type="ARBA" id="ARBA00022679"/>
    </source>
</evidence>
<evidence type="ECO:0000256" key="7">
    <source>
        <dbReference type="PIRSR" id="PIRSR600715-1"/>
    </source>
</evidence>
<organism evidence="9 10">
    <name type="scientific">Motiliproteus coralliicola</name>
    <dbReference type="NCBI Taxonomy" id="2283196"/>
    <lineage>
        <taxon>Bacteria</taxon>
        <taxon>Pseudomonadati</taxon>
        <taxon>Pseudomonadota</taxon>
        <taxon>Gammaproteobacteria</taxon>
        <taxon>Oceanospirillales</taxon>
        <taxon>Oceanospirillaceae</taxon>
        <taxon>Motiliproteus</taxon>
    </lineage>
</organism>
<keyword evidence="6 8" id="KW-0472">Membrane</keyword>
<feature type="transmembrane region" description="Helical" evidence="8">
    <location>
        <begin position="237"/>
        <end position="257"/>
    </location>
</feature>
<feature type="transmembrane region" description="Helical" evidence="8">
    <location>
        <begin position="134"/>
        <end position="153"/>
    </location>
</feature>
<keyword evidence="3 9" id="KW-0808">Transferase</keyword>
<keyword evidence="7" id="KW-0479">Metal-binding</keyword>
<evidence type="ECO:0000313" key="10">
    <source>
        <dbReference type="Proteomes" id="UP000253769"/>
    </source>
</evidence>
<evidence type="ECO:0000256" key="6">
    <source>
        <dbReference type="ARBA" id="ARBA00023136"/>
    </source>
</evidence>
<comment type="cofactor">
    <cofactor evidence="7">
        <name>Mg(2+)</name>
        <dbReference type="ChEBI" id="CHEBI:18420"/>
    </cofactor>
</comment>
<feature type="transmembrane region" description="Helical" evidence="8">
    <location>
        <begin position="287"/>
        <end position="303"/>
    </location>
</feature>
<comment type="subcellular location">
    <subcellularLocation>
        <location evidence="1">Cell membrane</location>
        <topology evidence="1">Multi-pass membrane protein</topology>
    </subcellularLocation>
</comment>
<feature type="transmembrane region" description="Helical" evidence="8">
    <location>
        <begin position="185"/>
        <end position="203"/>
    </location>
</feature>
<dbReference type="Pfam" id="PF00953">
    <property type="entry name" value="Glycos_transf_4"/>
    <property type="match status" value="1"/>
</dbReference>
<dbReference type="OrthoDB" id="9783652at2"/>
<evidence type="ECO:0000256" key="8">
    <source>
        <dbReference type="SAM" id="Phobius"/>
    </source>
</evidence>
<dbReference type="GO" id="GO:0071555">
    <property type="term" value="P:cell wall organization"/>
    <property type="evidence" value="ECO:0007669"/>
    <property type="project" value="TreeGrafter"/>
</dbReference>
<gene>
    <name evidence="9" type="ORF">DV711_10635</name>
</gene>
<feature type="transmembrane region" description="Helical" evidence="8">
    <location>
        <begin position="74"/>
        <end position="91"/>
    </location>
</feature>
<dbReference type="PANTHER" id="PTHR22926">
    <property type="entry name" value="PHOSPHO-N-ACETYLMURAMOYL-PENTAPEPTIDE-TRANSFERASE"/>
    <property type="match status" value="1"/>
</dbReference>
<keyword evidence="7" id="KW-0460">Magnesium</keyword>